<dbReference type="Ensembl" id="ENSAPLT00020029315.1">
    <property type="protein sequence ID" value="ENSAPLP00020027228.1"/>
    <property type="gene ID" value="ENSAPLG00020018486.1"/>
</dbReference>
<protein>
    <recommendedName>
        <fullName evidence="3">DUF4472 domain-containing protein</fullName>
    </recommendedName>
</protein>
<dbReference type="Proteomes" id="UP000694400">
    <property type="component" value="Chromosome 15"/>
</dbReference>
<feature type="compositionally biased region" description="Basic and acidic residues" evidence="2">
    <location>
        <begin position="326"/>
        <end position="336"/>
    </location>
</feature>
<feature type="region of interest" description="Disordered" evidence="2">
    <location>
        <begin position="531"/>
        <end position="582"/>
    </location>
</feature>
<evidence type="ECO:0000256" key="2">
    <source>
        <dbReference type="SAM" id="MobiDB-lite"/>
    </source>
</evidence>
<proteinExistence type="predicted"/>
<dbReference type="Gene3D" id="1.20.5.340">
    <property type="match status" value="1"/>
</dbReference>
<feature type="coiled-coil region" evidence="1">
    <location>
        <begin position="88"/>
        <end position="143"/>
    </location>
</feature>
<evidence type="ECO:0000313" key="4">
    <source>
        <dbReference type="Ensembl" id="ENSAPLP00020027228.1"/>
    </source>
</evidence>
<evidence type="ECO:0000313" key="5">
    <source>
        <dbReference type="Proteomes" id="UP000694400"/>
    </source>
</evidence>
<dbReference type="InterPro" id="IPR029329">
    <property type="entry name" value="DUF4472"/>
</dbReference>
<keyword evidence="1" id="KW-0175">Coiled coil</keyword>
<evidence type="ECO:0000256" key="1">
    <source>
        <dbReference type="SAM" id="Coils"/>
    </source>
</evidence>
<name>A0A8B9TZ94_ANAPL</name>
<feature type="domain" description="DUF4472" evidence="3">
    <location>
        <begin position="66"/>
        <end position="161"/>
    </location>
</feature>
<dbReference type="InterPro" id="IPR039873">
    <property type="entry name" value="CCDC78"/>
</dbReference>
<organism evidence="4 5">
    <name type="scientific">Anas platyrhynchos</name>
    <name type="common">Mallard</name>
    <name type="synonym">Anas boschas</name>
    <dbReference type="NCBI Taxonomy" id="8839"/>
    <lineage>
        <taxon>Eukaryota</taxon>
        <taxon>Metazoa</taxon>
        <taxon>Chordata</taxon>
        <taxon>Craniata</taxon>
        <taxon>Vertebrata</taxon>
        <taxon>Euteleostomi</taxon>
        <taxon>Archelosauria</taxon>
        <taxon>Archosauria</taxon>
        <taxon>Dinosauria</taxon>
        <taxon>Saurischia</taxon>
        <taxon>Theropoda</taxon>
        <taxon>Coelurosauria</taxon>
        <taxon>Aves</taxon>
        <taxon>Neognathae</taxon>
        <taxon>Galloanserae</taxon>
        <taxon>Anseriformes</taxon>
        <taxon>Anatidae</taxon>
        <taxon>Anatinae</taxon>
        <taxon>Anas</taxon>
    </lineage>
</organism>
<reference evidence="4" key="1">
    <citation type="submission" date="2019-08" db="EMBL/GenBank/DDBJ databases">
        <title>Three high-quality genomes provides insights into domestication of ducks.</title>
        <authorList>
            <person name="Hou Z.C."/>
            <person name="Zhu F."/>
            <person name="Yin Z.T."/>
            <person name="Zhang F."/>
        </authorList>
    </citation>
    <scope>NUCLEOTIDE SEQUENCE [LARGE SCALE GENOMIC DNA]</scope>
</reference>
<reference evidence="4" key="2">
    <citation type="submission" date="2025-08" db="UniProtKB">
        <authorList>
            <consortium name="Ensembl"/>
        </authorList>
    </citation>
    <scope>IDENTIFICATION</scope>
</reference>
<dbReference type="PANTHER" id="PTHR22106">
    <property type="entry name" value="COILED-COIL DOMAIN-CONTAINING PROTEIN 78"/>
    <property type="match status" value="1"/>
</dbReference>
<dbReference type="Pfam" id="PF14739">
    <property type="entry name" value="DUF4472"/>
    <property type="match status" value="1"/>
</dbReference>
<dbReference type="AlphaFoldDB" id="A0A8B9TZ94"/>
<sequence>MHMDFGSVAEKESVNALTEQVQHLANKNVQLQDRNERLYMGPGDLQERMGTLAGSKPDLSARMVFSEEEKLKISKELIDLQIETNKMKEQYETENFELKNMILSLENRVLELELRSEKVTGERDALRDRLRTLETSRKELADEYIILKSNYLALGKELDQEILFIFWKCVTSHQCCFESCCLHGAVGWLLLEVLKNEELSLELLNLANAKSTLPGTGSYHHLSHAAADEPSAEPGRVRAVARRVSAQKVKPEDALASEHKQQNLEKNLLGNQDRIKVEIENLKKTYDSQQQKLEEQVSAVGKELQEAKRAIRDTQRKLAEQSADYMDSKSSDRTEPSKAPAHMKHFVDSMLQDIRASYKSREEQLAGAARAYKKRMKNLVKKHENLLIAYSMQREQIRSLGSSDMDSGPAELHFAITDPELLTNTTQELNRLREHKAKLELQLQELQQKKMKETSDLQLPSEQKLDEEGWAEVRKQLREFTHSTQEDLEKERSQLLTRAIVAEEQVSELQEYVEKHLARYKQEILRLRTLAGSKEPRTLSAGGGRRSPAARIQTDPQPGTVALPRGSTKQHDCRGKKKKETV</sequence>
<dbReference type="GO" id="GO:0005737">
    <property type="term" value="C:cytoplasm"/>
    <property type="evidence" value="ECO:0007669"/>
    <property type="project" value="TreeGrafter"/>
</dbReference>
<feature type="coiled-coil region" evidence="1">
    <location>
        <begin position="422"/>
        <end position="456"/>
    </location>
</feature>
<reference evidence="4" key="3">
    <citation type="submission" date="2025-09" db="UniProtKB">
        <authorList>
            <consortium name="Ensembl"/>
        </authorList>
    </citation>
    <scope>IDENTIFICATION</scope>
</reference>
<accession>A0A8B9TZ94</accession>
<dbReference type="PANTHER" id="PTHR22106:SF5">
    <property type="entry name" value="COILED-COIL DOMAIN-CONTAINING PROTEIN 78"/>
    <property type="match status" value="1"/>
</dbReference>
<evidence type="ECO:0000259" key="3">
    <source>
        <dbReference type="Pfam" id="PF14739"/>
    </source>
</evidence>
<feature type="region of interest" description="Disordered" evidence="2">
    <location>
        <begin position="315"/>
        <end position="340"/>
    </location>
</feature>